<comment type="caution">
    <text evidence="2">The sequence shown here is derived from an EMBL/GenBank/DDBJ whole genome shotgun (WGS) entry which is preliminary data.</text>
</comment>
<evidence type="ECO:0000313" key="2">
    <source>
        <dbReference type="EMBL" id="KAK8552436.1"/>
    </source>
</evidence>
<accession>A0ABR2E5F5</accession>
<proteinExistence type="predicted"/>
<sequence>MNRIITLNEISMTNVIEEQRLFQISVVGKYMISMGARVMQEGEEKQKARFPNPKNHQCLGKSRTSNLKDTNDETLPVRKEHLEIDGVRFLMDSRFINVGGILVPNSEMAGERKAERNSSMQQQVNKCFYIWDPMRTVTVCDSLFETPVTMEMGGVDWSYSSWVSPAGK</sequence>
<protein>
    <submittedName>
        <fullName evidence="2">Uncharacterized protein</fullName>
    </submittedName>
</protein>
<evidence type="ECO:0000256" key="1">
    <source>
        <dbReference type="SAM" id="MobiDB-lite"/>
    </source>
</evidence>
<evidence type="ECO:0000313" key="3">
    <source>
        <dbReference type="Proteomes" id="UP001472677"/>
    </source>
</evidence>
<organism evidence="2 3">
    <name type="scientific">Hibiscus sabdariffa</name>
    <name type="common">roselle</name>
    <dbReference type="NCBI Taxonomy" id="183260"/>
    <lineage>
        <taxon>Eukaryota</taxon>
        <taxon>Viridiplantae</taxon>
        <taxon>Streptophyta</taxon>
        <taxon>Embryophyta</taxon>
        <taxon>Tracheophyta</taxon>
        <taxon>Spermatophyta</taxon>
        <taxon>Magnoliopsida</taxon>
        <taxon>eudicotyledons</taxon>
        <taxon>Gunneridae</taxon>
        <taxon>Pentapetalae</taxon>
        <taxon>rosids</taxon>
        <taxon>malvids</taxon>
        <taxon>Malvales</taxon>
        <taxon>Malvaceae</taxon>
        <taxon>Malvoideae</taxon>
        <taxon>Hibiscus</taxon>
    </lineage>
</organism>
<dbReference type="Proteomes" id="UP001472677">
    <property type="component" value="Unassembled WGS sequence"/>
</dbReference>
<dbReference type="EMBL" id="JBBPBM010000020">
    <property type="protein sequence ID" value="KAK8552436.1"/>
    <property type="molecule type" value="Genomic_DNA"/>
</dbReference>
<name>A0ABR2E5F5_9ROSI</name>
<gene>
    <name evidence="2" type="ORF">V6N12_041031</name>
</gene>
<feature type="region of interest" description="Disordered" evidence="1">
    <location>
        <begin position="43"/>
        <end position="70"/>
    </location>
</feature>
<reference evidence="2 3" key="1">
    <citation type="journal article" date="2024" name="G3 (Bethesda)">
        <title>Genome assembly of Hibiscus sabdariffa L. provides insights into metabolisms of medicinal natural products.</title>
        <authorList>
            <person name="Kim T."/>
        </authorList>
    </citation>
    <scope>NUCLEOTIDE SEQUENCE [LARGE SCALE GENOMIC DNA]</scope>
    <source>
        <strain evidence="2">TK-2024</strain>
        <tissue evidence="2">Old leaves</tissue>
    </source>
</reference>
<keyword evidence="3" id="KW-1185">Reference proteome</keyword>